<feature type="active site" evidence="2">
    <location>
        <position position="154"/>
    </location>
</feature>
<dbReference type="CDD" id="cd00487">
    <property type="entry name" value="Pep_deformylase"/>
    <property type="match status" value="1"/>
</dbReference>
<dbReference type="InterPro" id="IPR023635">
    <property type="entry name" value="Peptide_deformylase"/>
</dbReference>
<dbReference type="PIRSF" id="PIRSF004749">
    <property type="entry name" value="Pep_def"/>
    <property type="match status" value="1"/>
</dbReference>
<evidence type="ECO:0000256" key="3">
    <source>
        <dbReference type="SAM" id="MobiDB-lite"/>
    </source>
</evidence>
<accession>A0A3D9YXU6</accession>
<evidence type="ECO:0000313" key="4">
    <source>
        <dbReference type="EMBL" id="REF87594.1"/>
    </source>
</evidence>
<keyword evidence="2" id="KW-0378">Hydrolase</keyword>
<dbReference type="NCBIfam" id="NF001159">
    <property type="entry name" value="PRK00150.1-3"/>
    <property type="match status" value="1"/>
</dbReference>
<dbReference type="Pfam" id="PF01327">
    <property type="entry name" value="Pep_deformylase"/>
    <property type="match status" value="1"/>
</dbReference>
<evidence type="ECO:0000313" key="5">
    <source>
        <dbReference type="Proteomes" id="UP000256900"/>
    </source>
</evidence>
<dbReference type="InterPro" id="IPR036821">
    <property type="entry name" value="Peptide_deformylase_sf"/>
</dbReference>
<dbReference type="GO" id="GO:0042586">
    <property type="term" value="F:peptide deformylase activity"/>
    <property type="evidence" value="ECO:0007669"/>
    <property type="project" value="UniProtKB-UniRule"/>
</dbReference>
<name>A0A3D9YXU6_9HYPH</name>
<sequence length="207" mass="22963">MPMSGASSPDLTSAMPLRPILILPDKRLREKAAPVTAVDDEIRALMDDMLETMYAAPGIGLAATQIGEIKRVLVLDVAKRQDEDASANPLVFANPEILWASEELSTYNEGCLSIPEIYEEVERPARIRVGYLDRDNKRQEIEAEGILATCLQHEIDHLNGVLFIDHISRLKREMISKKFSKAAKRGAADARHDNDDEAETRQAGLEG</sequence>
<evidence type="ECO:0000256" key="2">
    <source>
        <dbReference type="HAMAP-Rule" id="MF_00163"/>
    </source>
</evidence>
<dbReference type="AlphaFoldDB" id="A0A3D9YXU6"/>
<proteinExistence type="inferred from homology"/>
<dbReference type="GO" id="GO:0006412">
    <property type="term" value="P:translation"/>
    <property type="evidence" value="ECO:0007669"/>
    <property type="project" value="UniProtKB-UniRule"/>
</dbReference>
<reference evidence="4 5" key="1">
    <citation type="submission" date="2018-08" db="EMBL/GenBank/DDBJ databases">
        <title>Genomic Encyclopedia of Type Strains, Phase IV (KMG-IV): sequencing the most valuable type-strain genomes for metagenomic binning, comparative biology and taxonomic classification.</title>
        <authorList>
            <person name="Goeker M."/>
        </authorList>
    </citation>
    <scope>NUCLEOTIDE SEQUENCE [LARGE SCALE GENOMIC DNA]</scope>
    <source>
        <strain evidence="4 5">BW863</strain>
    </source>
</reference>
<comment type="cofactor">
    <cofactor evidence="2">
        <name>Fe(2+)</name>
        <dbReference type="ChEBI" id="CHEBI:29033"/>
    </cofactor>
    <text evidence="2">Binds 1 Fe(2+) ion.</text>
</comment>
<dbReference type="HAMAP" id="MF_00163">
    <property type="entry name" value="Pep_deformylase"/>
    <property type="match status" value="1"/>
</dbReference>
<dbReference type="PANTHER" id="PTHR10458:SF22">
    <property type="entry name" value="PEPTIDE DEFORMYLASE"/>
    <property type="match status" value="1"/>
</dbReference>
<evidence type="ECO:0000256" key="1">
    <source>
        <dbReference type="ARBA" id="ARBA00010759"/>
    </source>
</evidence>
<feature type="binding site" evidence="2">
    <location>
        <position position="157"/>
    </location>
    <ligand>
        <name>Fe cation</name>
        <dbReference type="ChEBI" id="CHEBI:24875"/>
    </ligand>
</feature>
<dbReference type="PANTHER" id="PTHR10458">
    <property type="entry name" value="PEPTIDE DEFORMYLASE"/>
    <property type="match status" value="1"/>
</dbReference>
<protein>
    <recommendedName>
        <fullName evidence="2">Peptide deformylase</fullName>
        <shortName evidence="2">PDF</shortName>
        <ecNumber evidence="2">3.5.1.88</ecNumber>
    </recommendedName>
    <alternativeName>
        <fullName evidence="2">Polypeptide deformylase</fullName>
    </alternativeName>
</protein>
<feature type="region of interest" description="Disordered" evidence="3">
    <location>
        <begin position="184"/>
        <end position="207"/>
    </location>
</feature>
<comment type="caution">
    <text evidence="4">The sequence shown here is derived from an EMBL/GenBank/DDBJ whole genome shotgun (WGS) entry which is preliminary data.</text>
</comment>
<keyword evidence="2" id="KW-0479">Metal-binding</keyword>
<feature type="binding site" evidence="2">
    <location>
        <position position="111"/>
    </location>
    <ligand>
        <name>Fe cation</name>
        <dbReference type="ChEBI" id="CHEBI:24875"/>
    </ligand>
</feature>
<dbReference type="Gene3D" id="3.90.45.10">
    <property type="entry name" value="Peptide deformylase"/>
    <property type="match status" value="1"/>
</dbReference>
<comment type="catalytic activity">
    <reaction evidence="2">
        <text>N-terminal N-formyl-L-methionyl-[peptide] + H2O = N-terminal L-methionyl-[peptide] + formate</text>
        <dbReference type="Rhea" id="RHEA:24420"/>
        <dbReference type="Rhea" id="RHEA-COMP:10639"/>
        <dbReference type="Rhea" id="RHEA-COMP:10640"/>
        <dbReference type="ChEBI" id="CHEBI:15377"/>
        <dbReference type="ChEBI" id="CHEBI:15740"/>
        <dbReference type="ChEBI" id="CHEBI:49298"/>
        <dbReference type="ChEBI" id="CHEBI:64731"/>
        <dbReference type="EC" id="3.5.1.88"/>
    </reaction>
</comment>
<organism evidence="4 5">
    <name type="scientific">Methylovirgula ligni</name>
    <dbReference type="NCBI Taxonomy" id="569860"/>
    <lineage>
        <taxon>Bacteria</taxon>
        <taxon>Pseudomonadati</taxon>
        <taxon>Pseudomonadota</taxon>
        <taxon>Alphaproteobacteria</taxon>
        <taxon>Hyphomicrobiales</taxon>
        <taxon>Beijerinckiaceae</taxon>
        <taxon>Methylovirgula</taxon>
    </lineage>
</organism>
<feature type="binding site" evidence="2">
    <location>
        <position position="153"/>
    </location>
    <ligand>
        <name>Fe cation</name>
        <dbReference type="ChEBI" id="CHEBI:24875"/>
    </ligand>
</feature>
<dbReference type="EC" id="3.5.1.88" evidence="2"/>
<dbReference type="GO" id="GO:0046872">
    <property type="term" value="F:metal ion binding"/>
    <property type="evidence" value="ECO:0007669"/>
    <property type="project" value="UniProtKB-KW"/>
</dbReference>
<comment type="function">
    <text evidence="2">Removes the formyl group from the N-terminal Met of newly synthesized proteins. Requires at least a dipeptide for an efficient rate of reaction. N-terminal L-methionine is a prerequisite for activity but the enzyme has broad specificity at other positions.</text>
</comment>
<keyword evidence="2" id="KW-0408">Iron</keyword>
<dbReference type="SUPFAM" id="SSF56420">
    <property type="entry name" value="Peptide deformylase"/>
    <property type="match status" value="1"/>
</dbReference>
<gene>
    <name evidence="2" type="primary">def</name>
    <name evidence="4" type="ORF">DES32_1217</name>
</gene>
<dbReference type="PRINTS" id="PR01576">
    <property type="entry name" value="PDEFORMYLASE"/>
</dbReference>
<dbReference type="Proteomes" id="UP000256900">
    <property type="component" value="Unassembled WGS sequence"/>
</dbReference>
<dbReference type="EMBL" id="QUMO01000002">
    <property type="protein sequence ID" value="REF87594.1"/>
    <property type="molecule type" value="Genomic_DNA"/>
</dbReference>
<comment type="similarity">
    <text evidence="1 2">Belongs to the polypeptide deformylase family.</text>
</comment>
<keyword evidence="2" id="KW-0648">Protein biosynthesis</keyword>
<dbReference type="NCBIfam" id="TIGR00079">
    <property type="entry name" value="pept_deformyl"/>
    <property type="match status" value="1"/>
</dbReference>
<keyword evidence="5" id="KW-1185">Reference proteome</keyword>